<gene>
    <name evidence="1" type="ORF">KOR42_16710</name>
</gene>
<evidence type="ECO:0000313" key="1">
    <source>
        <dbReference type="EMBL" id="TWT58297.1"/>
    </source>
</evidence>
<dbReference type="EMBL" id="SIHI01000001">
    <property type="protein sequence ID" value="TWT58297.1"/>
    <property type="molecule type" value="Genomic_DNA"/>
</dbReference>
<organism evidence="1 2">
    <name type="scientific">Thalassoglobus neptunius</name>
    <dbReference type="NCBI Taxonomy" id="1938619"/>
    <lineage>
        <taxon>Bacteria</taxon>
        <taxon>Pseudomonadati</taxon>
        <taxon>Planctomycetota</taxon>
        <taxon>Planctomycetia</taxon>
        <taxon>Planctomycetales</taxon>
        <taxon>Planctomycetaceae</taxon>
        <taxon>Thalassoglobus</taxon>
    </lineage>
</organism>
<sequence length="305" mass="34243">MKTGEHARRLNATVCAVCRSKVPVHSRGQHSVCPSGTCRRTYHGKLARGEVQCRRCHAFLTPAERVSGSQCHRPACRFESRDQDRIASHGVYREELKERIRALAVVDAERRGIELPILHEPALVPSQDRPLSSLPAERREKFLEKFTALVEENFEKFPDSSHDLPAEDFGESLSESESHLVGKACATCQGWCCQGGGESLAYLDHPAILRMRTQHPDYRAQDIVESYEKFLGSMTYTDSCYFHGEFGCLLPPEMRAAICHRYLCADLTQLQVQAKAFPETVGYVAAIQSSQIQRISPLDHSPDQS</sequence>
<reference evidence="1 2" key="1">
    <citation type="submission" date="2019-02" db="EMBL/GenBank/DDBJ databases">
        <title>Deep-cultivation of Planctomycetes and their phenomic and genomic characterization uncovers novel biology.</title>
        <authorList>
            <person name="Wiegand S."/>
            <person name="Jogler M."/>
            <person name="Boedeker C."/>
            <person name="Pinto D."/>
            <person name="Vollmers J."/>
            <person name="Rivas-Marin E."/>
            <person name="Kohn T."/>
            <person name="Peeters S.H."/>
            <person name="Heuer A."/>
            <person name="Rast P."/>
            <person name="Oberbeckmann S."/>
            <person name="Bunk B."/>
            <person name="Jeske O."/>
            <person name="Meyerdierks A."/>
            <person name="Storesund J.E."/>
            <person name="Kallscheuer N."/>
            <person name="Luecker S."/>
            <person name="Lage O.M."/>
            <person name="Pohl T."/>
            <person name="Merkel B.J."/>
            <person name="Hornburger P."/>
            <person name="Mueller R.-W."/>
            <person name="Bruemmer F."/>
            <person name="Labrenz M."/>
            <person name="Spormann A.M."/>
            <person name="Op Den Camp H."/>
            <person name="Overmann J."/>
            <person name="Amann R."/>
            <person name="Jetten M.S.M."/>
            <person name="Mascher T."/>
            <person name="Medema M.H."/>
            <person name="Devos D.P."/>
            <person name="Kaster A.-K."/>
            <person name="Ovreas L."/>
            <person name="Rohde M."/>
            <person name="Galperin M.Y."/>
            <person name="Jogler C."/>
        </authorList>
    </citation>
    <scope>NUCLEOTIDE SEQUENCE [LARGE SCALE GENOMIC DNA]</scope>
    <source>
        <strain evidence="1 2">KOR42</strain>
    </source>
</reference>
<comment type="caution">
    <text evidence="1">The sequence shown here is derived from an EMBL/GenBank/DDBJ whole genome shotgun (WGS) entry which is preliminary data.</text>
</comment>
<dbReference type="Proteomes" id="UP000317243">
    <property type="component" value="Unassembled WGS sequence"/>
</dbReference>
<keyword evidence="2" id="KW-1185">Reference proteome</keyword>
<evidence type="ECO:0000313" key="2">
    <source>
        <dbReference type="Proteomes" id="UP000317243"/>
    </source>
</evidence>
<proteinExistence type="predicted"/>
<name>A0A5C5X5B1_9PLAN</name>
<protein>
    <submittedName>
        <fullName evidence="1">Uncharacterized protein</fullName>
    </submittedName>
</protein>
<accession>A0A5C5X5B1</accession>
<dbReference type="AlphaFoldDB" id="A0A5C5X5B1"/>